<dbReference type="SUPFAM" id="SSF52402">
    <property type="entry name" value="Adenine nucleotide alpha hydrolases-like"/>
    <property type="match status" value="2"/>
</dbReference>
<name>A0A1H6BTN6_9RHOB</name>
<gene>
    <name evidence="3" type="ORF">SAMN04488045_3771</name>
</gene>
<comment type="similarity">
    <text evidence="1">Belongs to the universal stress protein A family.</text>
</comment>
<protein>
    <submittedName>
        <fullName evidence="3">Universal stress protein family protein</fullName>
    </submittedName>
</protein>
<dbReference type="InterPro" id="IPR006016">
    <property type="entry name" value="UspA"/>
</dbReference>
<dbReference type="InterPro" id="IPR006015">
    <property type="entry name" value="Universal_stress_UspA"/>
</dbReference>
<evidence type="ECO:0000259" key="2">
    <source>
        <dbReference type="Pfam" id="PF00582"/>
    </source>
</evidence>
<reference evidence="3 4" key="1">
    <citation type="submission" date="2016-10" db="EMBL/GenBank/DDBJ databases">
        <authorList>
            <person name="de Groot N.N."/>
        </authorList>
    </citation>
    <scope>NUCLEOTIDE SEQUENCE [LARGE SCALE GENOMIC DNA]</scope>
    <source>
        <strain evidence="3 4">DSM 26915</strain>
    </source>
</reference>
<proteinExistence type="inferred from homology"/>
<dbReference type="PANTHER" id="PTHR46268">
    <property type="entry name" value="STRESS RESPONSE PROTEIN NHAX"/>
    <property type="match status" value="1"/>
</dbReference>
<accession>A0A1H6BTN6</accession>
<dbReference type="Proteomes" id="UP000236752">
    <property type="component" value="Unassembled WGS sequence"/>
</dbReference>
<dbReference type="CDD" id="cd00293">
    <property type="entry name" value="USP-like"/>
    <property type="match status" value="1"/>
</dbReference>
<dbReference type="EMBL" id="FNUZ01000009">
    <property type="protein sequence ID" value="SEG64068.1"/>
    <property type="molecule type" value="Genomic_DNA"/>
</dbReference>
<evidence type="ECO:0000256" key="1">
    <source>
        <dbReference type="ARBA" id="ARBA00008791"/>
    </source>
</evidence>
<dbReference type="Gene3D" id="3.40.50.12370">
    <property type="match status" value="1"/>
</dbReference>
<evidence type="ECO:0000313" key="4">
    <source>
        <dbReference type="Proteomes" id="UP000236752"/>
    </source>
</evidence>
<evidence type="ECO:0000313" key="3">
    <source>
        <dbReference type="EMBL" id="SEG64068.1"/>
    </source>
</evidence>
<dbReference type="PANTHER" id="PTHR46268:SF15">
    <property type="entry name" value="UNIVERSAL STRESS PROTEIN HP_0031"/>
    <property type="match status" value="1"/>
</dbReference>
<dbReference type="PRINTS" id="PR01438">
    <property type="entry name" value="UNVRSLSTRESS"/>
</dbReference>
<dbReference type="RefSeq" id="WP_234994835.1">
    <property type="nucleotide sequence ID" value="NZ_FNUZ01000009.1"/>
</dbReference>
<sequence length="274" mass="29906">MSIKNILIAHSGSAGFPSSVKHAAKIAAKHDAWLTCVYGNASSYFEHVLGLTEDLLDKLGSARNEKIAAARDLFQQAAAEAGLAERSRFIMPNEIGKMNLPELARNFDFVVTGYHSNLPTDEFRAVSPDMMSLQSGRPVLVVPNGYSTDQLASHALVAWDGKRSAARALNDAMTILEEKRRRVTILSVGSSFPKMPEGADILTHLKRHNVDAEHVTRPKSKGGIAEVIQETARELGAKLIVMGAYEHSKFSQDLFGGVTHEVTRTSKVPVFMSH</sequence>
<feature type="domain" description="UspA" evidence="2">
    <location>
        <begin position="154"/>
        <end position="272"/>
    </location>
</feature>
<dbReference type="Pfam" id="PF00582">
    <property type="entry name" value="Usp"/>
    <property type="match status" value="1"/>
</dbReference>
<dbReference type="AlphaFoldDB" id="A0A1H6BTN6"/>
<organism evidence="3 4">
    <name type="scientific">Thalassococcus halodurans</name>
    <dbReference type="NCBI Taxonomy" id="373675"/>
    <lineage>
        <taxon>Bacteria</taxon>
        <taxon>Pseudomonadati</taxon>
        <taxon>Pseudomonadota</taxon>
        <taxon>Alphaproteobacteria</taxon>
        <taxon>Rhodobacterales</taxon>
        <taxon>Roseobacteraceae</taxon>
        <taxon>Thalassococcus</taxon>
    </lineage>
</organism>
<keyword evidence="4" id="KW-1185">Reference proteome</keyword>